<keyword evidence="7 10" id="KW-1133">Transmembrane helix</keyword>
<feature type="transmembrane region" description="Helical" evidence="10">
    <location>
        <begin position="237"/>
        <end position="255"/>
    </location>
</feature>
<reference evidence="12" key="1">
    <citation type="journal article" date="2019" name="Int. J. Syst. Evol. Microbiol.">
        <title>The Global Catalogue of Microorganisms (GCM) 10K type strain sequencing project: providing services to taxonomists for standard genome sequencing and annotation.</title>
        <authorList>
            <consortium name="The Broad Institute Genomics Platform"/>
            <consortium name="The Broad Institute Genome Sequencing Center for Infectious Disease"/>
            <person name="Wu L."/>
            <person name="Ma J."/>
        </authorList>
    </citation>
    <scope>NUCLEOTIDE SEQUENCE [LARGE SCALE GENOMIC DNA]</scope>
    <source>
        <strain evidence="12">CCUG 50754</strain>
    </source>
</reference>
<dbReference type="InterPro" id="IPR052157">
    <property type="entry name" value="BCAA_transport_permease"/>
</dbReference>
<proteinExistence type="inferred from homology"/>
<dbReference type="Pfam" id="PF02653">
    <property type="entry name" value="BPD_transp_2"/>
    <property type="match status" value="1"/>
</dbReference>
<keyword evidence="4" id="KW-0997">Cell inner membrane</keyword>
<evidence type="ECO:0000313" key="12">
    <source>
        <dbReference type="Proteomes" id="UP001597042"/>
    </source>
</evidence>
<evidence type="ECO:0000256" key="2">
    <source>
        <dbReference type="ARBA" id="ARBA00022448"/>
    </source>
</evidence>
<evidence type="ECO:0000256" key="5">
    <source>
        <dbReference type="ARBA" id="ARBA00022692"/>
    </source>
</evidence>
<comment type="subcellular location">
    <subcellularLocation>
        <location evidence="1">Cell membrane</location>
        <topology evidence="1">Multi-pass membrane protein</topology>
    </subcellularLocation>
</comment>
<sequence>MNISQAIVDGLSLGSLFAIFALGIALIFGILKMINFAHSELVTIGAYVLILMADVPLIMRLVVLVIVTVLIAVLMERVAFRPVRGAGPVVMLITSFGVSYLLQNVAILIFGPDLRSGSVWPFLNESFQLGPVRMLTLNLVTIILTAVLLVGLAIFLKRTSVGMQMRATAEDFTTARLVGVRANVVIAVAFGISGLLASIAAVLLTAQTGVVTNTIGVQVVLMAFVATILGGMGSLSGAVIGAYALGAISVALQLVLPLELRPFRDAFLFAAVFLVLVFRPNGLIVTRASRARV</sequence>
<dbReference type="PANTHER" id="PTHR11795:SF371">
    <property type="entry name" value="HIGH-AFFINITY BRANCHED-CHAIN AMINO ACID TRANSPORT SYSTEM PERMEASE PROTEIN LIVH"/>
    <property type="match status" value="1"/>
</dbReference>
<dbReference type="PANTHER" id="PTHR11795">
    <property type="entry name" value="BRANCHED-CHAIN AMINO ACID TRANSPORT SYSTEM PERMEASE PROTEIN LIVH"/>
    <property type="match status" value="1"/>
</dbReference>
<keyword evidence="8 10" id="KW-0472">Membrane</keyword>
<evidence type="ECO:0000256" key="3">
    <source>
        <dbReference type="ARBA" id="ARBA00022475"/>
    </source>
</evidence>
<feature type="transmembrane region" description="Helical" evidence="10">
    <location>
        <begin position="210"/>
        <end position="230"/>
    </location>
</feature>
<dbReference type="RefSeq" id="WP_378751603.1">
    <property type="nucleotide sequence ID" value="NZ_JBHSSV010000006.1"/>
</dbReference>
<keyword evidence="5 10" id="KW-0812">Transmembrane</keyword>
<feature type="transmembrane region" description="Helical" evidence="10">
    <location>
        <begin position="131"/>
        <end position="156"/>
    </location>
</feature>
<keyword evidence="6" id="KW-0029">Amino-acid transport</keyword>
<keyword evidence="2" id="KW-0813">Transport</keyword>
<evidence type="ECO:0000256" key="1">
    <source>
        <dbReference type="ARBA" id="ARBA00004651"/>
    </source>
</evidence>
<feature type="transmembrane region" description="Helical" evidence="10">
    <location>
        <begin position="267"/>
        <end position="286"/>
    </location>
</feature>
<feature type="transmembrane region" description="Helical" evidence="10">
    <location>
        <begin position="86"/>
        <end position="111"/>
    </location>
</feature>
<dbReference type="Proteomes" id="UP001597042">
    <property type="component" value="Unassembled WGS sequence"/>
</dbReference>
<dbReference type="EMBL" id="JBHTIM010000001">
    <property type="protein sequence ID" value="MFD0779985.1"/>
    <property type="molecule type" value="Genomic_DNA"/>
</dbReference>
<evidence type="ECO:0000313" key="11">
    <source>
        <dbReference type="EMBL" id="MFD0779985.1"/>
    </source>
</evidence>
<evidence type="ECO:0000256" key="9">
    <source>
        <dbReference type="ARBA" id="ARBA00037998"/>
    </source>
</evidence>
<accession>A0ABW2ZN88</accession>
<keyword evidence="3" id="KW-1003">Cell membrane</keyword>
<protein>
    <submittedName>
        <fullName evidence="11">Branched-chain amino acid ABC transporter permease</fullName>
    </submittedName>
</protein>
<dbReference type="InterPro" id="IPR001851">
    <property type="entry name" value="ABC_transp_permease"/>
</dbReference>
<evidence type="ECO:0000256" key="6">
    <source>
        <dbReference type="ARBA" id="ARBA00022970"/>
    </source>
</evidence>
<keyword evidence="12" id="KW-1185">Reference proteome</keyword>
<dbReference type="CDD" id="cd06582">
    <property type="entry name" value="TM_PBP1_LivH_like"/>
    <property type="match status" value="1"/>
</dbReference>
<evidence type="ECO:0000256" key="7">
    <source>
        <dbReference type="ARBA" id="ARBA00022989"/>
    </source>
</evidence>
<evidence type="ECO:0000256" key="4">
    <source>
        <dbReference type="ARBA" id="ARBA00022519"/>
    </source>
</evidence>
<organism evidence="11 12">
    <name type="scientific">Microbacterium koreense</name>
    <dbReference type="NCBI Taxonomy" id="323761"/>
    <lineage>
        <taxon>Bacteria</taxon>
        <taxon>Bacillati</taxon>
        <taxon>Actinomycetota</taxon>
        <taxon>Actinomycetes</taxon>
        <taxon>Micrococcales</taxon>
        <taxon>Microbacteriaceae</taxon>
        <taxon>Microbacterium</taxon>
    </lineage>
</organism>
<comment type="caution">
    <text evidence="11">The sequence shown here is derived from an EMBL/GenBank/DDBJ whole genome shotgun (WGS) entry which is preliminary data.</text>
</comment>
<feature type="transmembrane region" description="Helical" evidence="10">
    <location>
        <begin position="184"/>
        <end position="204"/>
    </location>
</feature>
<gene>
    <name evidence="11" type="ORF">ACFQZV_01570</name>
</gene>
<feature type="transmembrane region" description="Helical" evidence="10">
    <location>
        <begin position="12"/>
        <end position="34"/>
    </location>
</feature>
<comment type="similarity">
    <text evidence="9">Belongs to the binding-protein-dependent transport system permease family. LivHM subfamily.</text>
</comment>
<evidence type="ECO:0000256" key="10">
    <source>
        <dbReference type="SAM" id="Phobius"/>
    </source>
</evidence>
<name>A0ABW2ZN88_9MICO</name>
<evidence type="ECO:0000256" key="8">
    <source>
        <dbReference type="ARBA" id="ARBA00023136"/>
    </source>
</evidence>
<feature type="transmembrane region" description="Helical" evidence="10">
    <location>
        <begin position="46"/>
        <end position="74"/>
    </location>
</feature>